<evidence type="ECO:0000313" key="4">
    <source>
        <dbReference type="Proteomes" id="UP000235145"/>
    </source>
</evidence>
<dbReference type="PANTHER" id="PTHR23272">
    <property type="entry name" value="BED FINGER-RELATED"/>
    <property type="match status" value="1"/>
</dbReference>
<protein>
    <recommendedName>
        <fullName evidence="2">HAT C-terminal dimerisation domain-containing protein</fullName>
    </recommendedName>
</protein>
<feature type="coiled-coil region" evidence="1">
    <location>
        <begin position="50"/>
        <end position="77"/>
    </location>
</feature>
<dbReference type="Proteomes" id="UP000235145">
    <property type="component" value="Unassembled WGS sequence"/>
</dbReference>
<accession>A0A9R1XEC7</accession>
<dbReference type="EMBL" id="NBSK02000005">
    <property type="protein sequence ID" value="KAJ0207169.1"/>
    <property type="molecule type" value="Genomic_DNA"/>
</dbReference>
<feature type="domain" description="HAT C-terminal dimerisation" evidence="2">
    <location>
        <begin position="1"/>
        <end position="48"/>
    </location>
</feature>
<organism evidence="3 4">
    <name type="scientific">Lactuca sativa</name>
    <name type="common">Garden lettuce</name>
    <dbReference type="NCBI Taxonomy" id="4236"/>
    <lineage>
        <taxon>Eukaryota</taxon>
        <taxon>Viridiplantae</taxon>
        <taxon>Streptophyta</taxon>
        <taxon>Embryophyta</taxon>
        <taxon>Tracheophyta</taxon>
        <taxon>Spermatophyta</taxon>
        <taxon>Magnoliopsida</taxon>
        <taxon>eudicotyledons</taxon>
        <taxon>Gunneridae</taxon>
        <taxon>Pentapetalae</taxon>
        <taxon>asterids</taxon>
        <taxon>campanulids</taxon>
        <taxon>Asterales</taxon>
        <taxon>Asteraceae</taxon>
        <taxon>Cichorioideae</taxon>
        <taxon>Cichorieae</taxon>
        <taxon>Lactucinae</taxon>
        <taxon>Lactuca</taxon>
    </lineage>
</organism>
<dbReference type="InterPro" id="IPR008906">
    <property type="entry name" value="HATC_C_dom"/>
</dbReference>
<comment type="caution">
    <text evidence="3">The sequence shown here is derived from an EMBL/GenBank/DDBJ whole genome shotgun (WGS) entry which is preliminary data.</text>
</comment>
<dbReference type="AlphaFoldDB" id="A0A9R1XEC7"/>
<reference evidence="3 4" key="1">
    <citation type="journal article" date="2017" name="Nat. Commun.">
        <title>Genome assembly with in vitro proximity ligation data and whole-genome triplication in lettuce.</title>
        <authorList>
            <person name="Reyes-Chin-Wo S."/>
            <person name="Wang Z."/>
            <person name="Yang X."/>
            <person name="Kozik A."/>
            <person name="Arikit S."/>
            <person name="Song C."/>
            <person name="Xia L."/>
            <person name="Froenicke L."/>
            <person name="Lavelle D.O."/>
            <person name="Truco M.J."/>
            <person name="Xia R."/>
            <person name="Zhu S."/>
            <person name="Xu C."/>
            <person name="Xu H."/>
            <person name="Xu X."/>
            <person name="Cox K."/>
            <person name="Korf I."/>
            <person name="Meyers B.C."/>
            <person name="Michelmore R.W."/>
        </authorList>
    </citation>
    <scope>NUCLEOTIDE SEQUENCE [LARGE SCALE GENOMIC DNA]</scope>
    <source>
        <strain evidence="4">cv. Salinas</strain>
        <tissue evidence="3">Seedlings</tissue>
    </source>
</reference>
<evidence type="ECO:0000259" key="2">
    <source>
        <dbReference type="Pfam" id="PF05699"/>
    </source>
</evidence>
<evidence type="ECO:0000256" key="1">
    <source>
        <dbReference type="SAM" id="Coils"/>
    </source>
</evidence>
<proteinExistence type="predicted"/>
<name>A0A9R1XEC7_LACSA</name>
<evidence type="ECO:0000313" key="3">
    <source>
        <dbReference type="EMBL" id="KAJ0207169.1"/>
    </source>
</evidence>
<dbReference type="InterPro" id="IPR012337">
    <property type="entry name" value="RNaseH-like_sf"/>
</dbReference>
<keyword evidence="4" id="KW-1185">Reference proteome</keyword>
<gene>
    <name evidence="3" type="ORF">LSAT_V11C500266440</name>
</gene>
<dbReference type="Pfam" id="PF05699">
    <property type="entry name" value="Dimer_Tnp_hAT"/>
    <property type="match status" value="1"/>
</dbReference>
<dbReference type="SUPFAM" id="SSF53098">
    <property type="entry name" value="Ribonuclease H-like"/>
    <property type="match status" value="1"/>
</dbReference>
<dbReference type="PANTHER" id="PTHR23272:SF187">
    <property type="entry name" value="AC9 TRANSPOSASE-RELATED"/>
    <property type="match status" value="1"/>
</dbReference>
<sequence length="83" mass="9179">MAKDILAILVSTVASESAFSTSGRVVDDFRSSLGFKIVETLICTHDWLRASNVCIDLEQLLDDVEKYEKEIGDTIDVTIGRKS</sequence>
<keyword evidence="1" id="KW-0175">Coiled coil</keyword>
<dbReference type="GO" id="GO:0046983">
    <property type="term" value="F:protein dimerization activity"/>
    <property type="evidence" value="ECO:0007669"/>
    <property type="project" value="InterPro"/>
</dbReference>